<dbReference type="Proteomes" id="UP001054837">
    <property type="component" value="Unassembled WGS sequence"/>
</dbReference>
<evidence type="ECO:0000256" key="5">
    <source>
        <dbReference type="ARBA" id="ARBA00022490"/>
    </source>
</evidence>
<dbReference type="CDD" id="cd15481">
    <property type="entry name" value="SRP68-RBD"/>
    <property type="match status" value="1"/>
</dbReference>
<dbReference type="FunFam" id="1.10.3450.40:FF:000001">
    <property type="entry name" value="Signal recognition particle subunit SRP68"/>
    <property type="match status" value="1"/>
</dbReference>
<dbReference type="GO" id="GO:0005829">
    <property type="term" value="C:cytosol"/>
    <property type="evidence" value="ECO:0007669"/>
    <property type="project" value="UniProtKB-ARBA"/>
</dbReference>
<evidence type="ECO:0000313" key="14">
    <source>
        <dbReference type="EMBL" id="GIY51758.1"/>
    </source>
</evidence>
<evidence type="ECO:0000256" key="3">
    <source>
        <dbReference type="ARBA" id="ARBA00004604"/>
    </source>
</evidence>
<evidence type="ECO:0000256" key="9">
    <source>
        <dbReference type="ARBA" id="ARBA00023242"/>
    </source>
</evidence>
<dbReference type="GO" id="GO:0006614">
    <property type="term" value="P:SRP-dependent cotranslational protein targeting to membrane"/>
    <property type="evidence" value="ECO:0007669"/>
    <property type="project" value="InterPro"/>
</dbReference>
<dbReference type="EMBL" id="BPLQ01010586">
    <property type="protein sequence ID" value="GIY51758.1"/>
    <property type="molecule type" value="Genomic_DNA"/>
</dbReference>
<dbReference type="InterPro" id="IPR011990">
    <property type="entry name" value="TPR-like_helical_dom_sf"/>
</dbReference>
<comment type="caution">
    <text evidence="14">The sequence shown here is derived from an EMBL/GenBank/DDBJ whole genome shotgun (WGS) entry which is preliminary data.</text>
</comment>
<evidence type="ECO:0000256" key="4">
    <source>
        <dbReference type="ARBA" id="ARBA00009352"/>
    </source>
</evidence>
<dbReference type="GO" id="GO:0005783">
    <property type="term" value="C:endoplasmic reticulum"/>
    <property type="evidence" value="ECO:0007669"/>
    <property type="project" value="UniProtKB-SubCell"/>
</dbReference>
<dbReference type="InterPro" id="IPR038253">
    <property type="entry name" value="SRP68_N_sf"/>
</dbReference>
<dbReference type="GO" id="GO:0005047">
    <property type="term" value="F:signal recognition particle binding"/>
    <property type="evidence" value="ECO:0007669"/>
    <property type="project" value="InterPro"/>
</dbReference>
<evidence type="ECO:0000256" key="6">
    <source>
        <dbReference type="ARBA" id="ARBA00022824"/>
    </source>
</evidence>
<dbReference type="Pfam" id="PF16969">
    <property type="entry name" value="SRP68"/>
    <property type="match status" value="1"/>
</dbReference>
<dbReference type="PIRSF" id="PIRSF038995">
    <property type="entry name" value="SRP68"/>
    <property type="match status" value="1"/>
</dbReference>
<dbReference type="PANTHER" id="PTHR12860:SF0">
    <property type="entry name" value="SIGNAL RECOGNITION PARTICLE SUBUNIT SRP68"/>
    <property type="match status" value="1"/>
</dbReference>
<comment type="function">
    <text evidence="12">Component of the signal recognition particle (SRP) complex, a ribonucleoprotein complex that mediates the cotranslational targeting of secretory and membrane proteins to the endoplasmic reticulum (ER). The SRP complex interacts with the signal sequence in nascent secretory and membrane proteins and directs them to the membrane of the ER.</text>
</comment>
<dbReference type="PANTHER" id="PTHR12860">
    <property type="entry name" value="SIGNAL RECOGNITION PARTICLE 68 KDA PROTEIN"/>
    <property type="match status" value="1"/>
</dbReference>
<comment type="subcellular location">
    <subcellularLocation>
        <location evidence="2 12">Cytoplasm</location>
    </subcellularLocation>
    <subcellularLocation>
        <location evidence="1">Endoplasmic reticulum</location>
    </subcellularLocation>
    <subcellularLocation>
        <location evidence="3">Nucleus</location>
        <location evidence="3">Nucleolus</location>
    </subcellularLocation>
</comment>
<dbReference type="InterPro" id="IPR034652">
    <property type="entry name" value="SRP68-RBD"/>
</dbReference>
<dbReference type="SUPFAM" id="SSF48452">
    <property type="entry name" value="TPR-like"/>
    <property type="match status" value="1"/>
</dbReference>
<name>A0AAV4U1T0_9ARAC</name>
<keyword evidence="7 12" id="KW-0694">RNA-binding</keyword>
<dbReference type="AlphaFoldDB" id="A0AAV4U1T0"/>
<evidence type="ECO:0000256" key="8">
    <source>
        <dbReference type="ARBA" id="ARBA00023135"/>
    </source>
</evidence>
<keyword evidence="5 12" id="KW-0963">Cytoplasm</keyword>
<dbReference type="Gene3D" id="1.10.3450.40">
    <property type="entry name" value="Signal recognition particle, SRP68 subunit, RNA-binding domain"/>
    <property type="match status" value="1"/>
</dbReference>
<evidence type="ECO:0000256" key="10">
    <source>
        <dbReference type="ARBA" id="ARBA00023274"/>
    </source>
</evidence>
<feature type="compositionally biased region" description="Basic and acidic residues" evidence="13">
    <location>
        <begin position="1"/>
        <end position="12"/>
    </location>
</feature>
<proteinExistence type="inferred from homology"/>
<comment type="similarity">
    <text evidence="4 12">Belongs to the SRP68 family.</text>
</comment>
<evidence type="ECO:0000256" key="13">
    <source>
        <dbReference type="SAM" id="MobiDB-lite"/>
    </source>
</evidence>
<keyword evidence="10 12" id="KW-0687">Ribonucleoprotein</keyword>
<dbReference type="GO" id="GO:0030942">
    <property type="term" value="F:endoplasmic reticulum signal peptide binding"/>
    <property type="evidence" value="ECO:0007669"/>
    <property type="project" value="InterPro"/>
</dbReference>
<evidence type="ECO:0000256" key="12">
    <source>
        <dbReference type="PIRNR" id="PIRNR038995"/>
    </source>
</evidence>
<keyword evidence="6" id="KW-0256">Endoplasmic reticulum</keyword>
<dbReference type="GO" id="GO:0008312">
    <property type="term" value="F:7S RNA binding"/>
    <property type="evidence" value="ECO:0007669"/>
    <property type="project" value="InterPro"/>
</dbReference>
<sequence>MTADTNETKSEDGNTNQQSDVEIHQKTFTLEILHIIKEAQQQHGLRHGDYQRYRSYCSRKLRRIRKSLHFIQASKHRFQGKKLTEETLTDVRYLYIPLMMTERAWGYAMQLKQEANTEPRKKFHLIARLRKASKLANDLESLCESSKCDARTKLEAQAYAAWIRGSLHFELQEWQKAMEFFRISQTIYEKLSEALNEDEVILYKQRVEELIPNIRYCAYNIGDETAINDLLKMRLSGKTAGEDLLSNALDHLIAQTREKQAVTLSEVEWRNRKIPVRHEKIRLFLLNVQDSQMQVEQAADLQAKIAVYERLLMDCKDAIQVVRDEMKDQAAKGRSEAVNSSLIFLQSYLTYIRLSKTVERNLLFIESLKENLLSSEAGAGEGKKVTKPQDLIRPYEIIIQNLNEMTQLSGLENDSNFLEETEASSLAYKAHRCFYIAEVYASAGKWVEAVALYGRAEEYIKKSLKNPALKDKKLIGQLKELTTKIEGNKYNAYSLSILGNDSSSAQGEAVKNKKLLMERLDEYVEDPSLLSQQPHIAQFPPNFQPIPCKPLFFDLALNQIEFPSLDDRIEQKKGSGITNFVRGWLGSWK</sequence>
<protein>
    <recommendedName>
        <fullName evidence="11 12">Signal recognition particle subunit SRP68</fullName>
        <shortName evidence="12">SRP68</shortName>
    </recommendedName>
</protein>
<dbReference type="GO" id="GO:0005730">
    <property type="term" value="C:nucleolus"/>
    <property type="evidence" value="ECO:0007669"/>
    <property type="project" value="UniProtKB-SubCell"/>
</dbReference>
<accession>A0AAV4U1T0</accession>
<gene>
    <name evidence="14" type="primary">SRP68</name>
    <name evidence="14" type="ORF">CDAR_288451</name>
</gene>
<dbReference type="InterPro" id="IPR026258">
    <property type="entry name" value="SRP68"/>
</dbReference>
<evidence type="ECO:0000256" key="2">
    <source>
        <dbReference type="ARBA" id="ARBA00004496"/>
    </source>
</evidence>
<keyword evidence="15" id="KW-1185">Reference proteome</keyword>
<reference evidence="14 15" key="1">
    <citation type="submission" date="2021-06" db="EMBL/GenBank/DDBJ databases">
        <title>Caerostris darwini draft genome.</title>
        <authorList>
            <person name="Kono N."/>
            <person name="Arakawa K."/>
        </authorList>
    </citation>
    <scope>NUCLEOTIDE SEQUENCE [LARGE SCALE GENOMIC DNA]</scope>
</reference>
<dbReference type="GO" id="GO:0005786">
    <property type="term" value="C:signal recognition particle, endoplasmic reticulum targeting"/>
    <property type="evidence" value="ECO:0007669"/>
    <property type="project" value="UniProtKB-KW"/>
</dbReference>
<keyword evidence="9" id="KW-0539">Nucleus</keyword>
<evidence type="ECO:0000313" key="15">
    <source>
        <dbReference type="Proteomes" id="UP001054837"/>
    </source>
</evidence>
<evidence type="ECO:0000256" key="11">
    <source>
        <dbReference type="ARBA" id="ARBA00029498"/>
    </source>
</evidence>
<keyword evidence="8 12" id="KW-0733">Signal recognition particle</keyword>
<organism evidence="14 15">
    <name type="scientific">Caerostris darwini</name>
    <dbReference type="NCBI Taxonomy" id="1538125"/>
    <lineage>
        <taxon>Eukaryota</taxon>
        <taxon>Metazoa</taxon>
        <taxon>Ecdysozoa</taxon>
        <taxon>Arthropoda</taxon>
        <taxon>Chelicerata</taxon>
        <taxon>Arachnida</taxon>
        <taxon>Araneae</taxon>
        <taxon>Araneomorphae</taxon>
        <taxon>Entelegynae</taxon>
        <taxon>Araneoidea</taxon>
        <taxon>Araneidae</taxon>
        <taxon>Caerostris</taxon>
    </lineage>
</organism>
<feature type="region of interest" description="Disordered" evidence="13">
    <location>
        <begin position="1"/>
        <end position="21"/>
    </location>
</feature>
<evidence type="ECO:0000256" key="7">
    <source>
        <dbReference type="ARBA" id="ARBA00022884"/>
    </source>
</evidence>
<evidence type="ECO:0000256" key="1">
    <source>
        <dbReference type="ARBA" id="ARBA00004240"/>
    </source>
</evidence>